<keyword evidence="9" id="KW-1185">Reference proteome</keyword>
<dbReference type="SUPFAM" id="SSF52540">
    <property type="entry name" value="P-loop containing nucleoside triphosphate hydrolases"/>
    <property type="match status" value="1"/>
</dbReference>
<dbReference type="CDD" id="cd03301">
    <property type="entry name" value="ABC_MalK_N"/>
    <property type="match status" value="1"/>
</dbReference>
<accession>A0A371IXB8</accession>
<evidence type="ECO:0000256" key="6">
    <source>
        <dbReference type="ARBA" id="ARBA00023136"/>
    </source>
</evidence>
<name>A0A371IXB8_9FIRM</name>
<keyword evidence="5" id="KW-1278">Translocase</keyword>
<dbReference type="InterPro" id="IPR017871">
    <property type="entry name" value="ABC_transporter-like_CS"/>
</dbReference>
<dbReference type="SMART" id="SM00382">
    <property type="entry name" value="AAA"/>
    <property type="match status" value="1"/>
</dbReference>
<dbReference type="FunFam" id="3.40.50.300:FF:000042">
    <property type="entry name" value="Maltose/maltodextrin ABC transporter, ATP-binding protein"/>
    <property type="match status" value="1"/>
</dbReference>
<evidence type="ECO:0000256" key="3">
    <source>
        <dbReference type="ARBA" id="ARBA00022741"/>
    </source>
</evidence>
<evidence type="ECO:0000313" key="9">
    <source>
        <dbReference type="Proteomes" id="UP000215694"/>
    </source>
</evidence>
<dbReference type="AlphaFoldDB" id="A0A371IXB8"/>
<dbReference type="InterPro" id="IPR012340">
    <property type="entry name" value="NA-bd_OB-fold"/>
</dbReference>
<evidence type="ECO:0000256" key="5">
    <source>
        <dbReference type="ARBA" id="ARBA00022967"/>
    </source>
</evidence>
<evidence type="ECO:0000256" key="1">
    <source>
        <dbReference type="ARBA" id="ARBA00022448"/>
    </source>
</evidence>
<dbReference type="InterPro" id="IPR008995">
    <property type="entry name" value="Mo/tungstate-bd_C_term_dom"/>
</dbReference>
<keyword evidence="2" id="KW-1003">Cell membrane</keyword>
<feature type="domain" description="ABC transporter" evidence="7">
    <location>
        <begin position="4"/>
        <end position="236"/>
    </location>
</feature>
<protein>
    <submittedName>
        <fullName evidence="8">ABC transporter ATP-binding protein</fullName>
    </submittedName>
</protein>
<dbReference type="SUPFAM" id="SSF50331">
    <property type="entry name" value="MOP-like"/>
    <property type="match status" value="1"/>
</dbReference>
<dbReference type="Proteomes" id="UP000215694">
    <property type="component" value="Unassembled WGS sequence"/>
</dbReference>
<dbReference type="InterPro" id="IPR047641">
    <property type="entry name" value="ABC_transpr_MalK/UgpC-like"/>
</dbReference>
<proteinExistence type="predicted"/>
<dbReference type="GO" id="GO:0008643">
    <property type="term" value="P:carbohydrate transport"/>
    <property type="evidence" value="ECO:0007669"/>
    <property type="project" value="InterPro"/>
</dbReference>
<dbReference type="Pfam" id="PF00005">
    <property type="entry name" value="ABC_tran"/>
    <property type="match status" value="1"/>
</dbReference>
<dbReference type="Gene3D" id="3.40.50.300">
    <property type="entry name" value="P-loop containing nucleotide triphosphate hydrolases"/>
    <property type="match status" value="1"/>
</dbReference>
<dbReference type="InterPro" id="IPR027417">
    <property type="entry name" value="P-loop_NTPase"/>
</dbReference>
<dbReference type="InterPro" id="IPR003593">
    <property type="entry name" value="AAA+_ATPase"/>
</dbReference>
<comment type="caution">
    <text evidence="8">The sequence shown here is derived from an EMBL/GenBank/DDBJ whole genome shotgun (WGS) entry which is preliminary data.</text>
</comment>
<keyword evidence="6" id="KW-0472">Membrane</keyword>
<keyword evidence="1" id="KW-0813">Transport</keyword>
<dbReference type="PROSITE" id="PS00211">
    <property type="entry name" value="ABC_TRANSPORTER_1"/>
    <property type="match status" value="1"/>
</dbReference>
<dbReference type="GO" id="GO:0016887">
    <property type="term" value="F:ATP hydrolysis activity"/>
    <property type="evidence" value="ECO:0007669"/>
    <property type="project" value="InterPro"/>
</dbReference>
<dbReference type="InterPro" id="IPR015855">
    <property type="entry name" value="ABC_transpr_MalK-like"/>
</dbReference>
<dbReference type="PANTHER" id="PTHR43875:SF15">
    <property type="entry name" value="TREHALOSE IMPORT ATP-BINDING PROTEIN SUGC"/>
    <property type="match status" value="1"/>
</dbReference>
<keyword evidence="4 8" id="KW-0067">ATP-binding</keyword>
<dbReference type="GO" id="GO:0140359">
    <property type="term" value="F:ABC-type transporter activity"/>
    <property type="evidence" value="ECO:0007669"/>
    <property type="project" value="InterPro"/>
</dbReference>
<dbReference type="GO" id="GO:0005524">
    <property type="term" value="F:ATP binding"/>
    <property type="evidence" value="ECO:0007669"/>
    <property type="project" value="UniProtKB-KW"/>
</dbReference>
<dbReference type="EMBL" id="NOJY02000119">
    <property type="protein sequence ID" value="RDY25122.1"/>
    <property type="molecule type" value="Genomic_DNA"/>
</dbReference>
<dbReference type="Pfam" id="PF08402">
    <property type="entry name" value="TOBE_2"/>
    <property type="match status" value="1"/>
</dbReference>
<dbReference type="PROSITE" id="PS50893">
    <property type="entry name" value="ABC_TRANSPORTER_2"/>
    <property type="match status" value="1"/>
</dbReference>
<dbReference type="InterPro" id="IPR013611">
    <property type="entry name" value="Transp-assoc_OB_typ2"/>
</dbReference>
<dbReference type="Gene3D" id="2.40.50.140">
    <property type="entry name" value="Nucleic acid-binding proteins"/>
    <property type="match status" value="1"/>
</dbReference>
<dbReference type="OrthoDB" id="9804199at2"/>
<dbReference type="InterPro" id="IPR003439">
    <property type="entry name" value="ABC_transporter-like_ATP-bd"/>
</dbReference>
<evidence type="ECO:0000256" key="2">
    <source>
        <dbReference type="ARBA" id="ARBA00022475"/>
    </source>
</evidence>
<gene>
    <name evidence="8" type="ORF">CHL78_019870</name>
</gene>
<evidence type="ECO:0000313" key="8">
    <source>
        <dbReference type="EMBL" id="RDY25122.1"/>
    </source>
</evidence>
<dbReference type="GO" id="GO:0055052">
    <property type="term" value="C:ATP-binding cassette (ABC) transporter complex, substrate-binding subunit-containing"/>
    <property type="evidence" value="ECO:0007669"/>
    <property type="project" value="TreeGrafter"/>
</dbReference>
<evidence type="ECO:0000259" key="7">
    <source>
        <dbReference type="PROSITE" id="PS50893"/>
    </source>
</evidence>
<reference evidence="8 9" key="1">
    <citation type="journal article" date="2017" name="Genome Announc.">
        <title>Draft Genome Sequence of Romboutsia weinsteinii sp. nov. Strain CCRI-19649(T) Isolated from Surface Water.</title>
        <authorList>
            <person name="Maheux A.F."/>
            <person name="Boudreau D.K."/>
            <person name="Berube E."/>
            <person name="Boissinot M."/>
            <person name="Cantin P."/>
            <person name="Raymond F."/>
            <person name="Corbeil J."/>
            <person name="Omar R.F."/>
            <person name="Bergeron M.G."/>
        </authorList>
    </citation>
    <scope>NUCLEOTIDE SEQUENCE [LARGE SCALE GENOMIC DNA]</scope>
    <source>
        <strain evidence="8 9">CCRI-19649</strain>
    </source>
</reference>
<organism evidence="8 9">
    <name type="scientific">Romboutsia weinsteinii</name>
    <dbReference type="NCBI Taxonomy" id="2020949"/>
    <lineage>
        <taxon>Bacteria</taxon>
        <taxon>Bacillati</taxon>
        <taxon>Bacillota</taxon>
        <taxon>Clostridia</taxon>
        <taxon>Peptostreptococcales</taxon>
        <taxon>Peptostreptococcaceae</taxon>
        <taxon>Romboutsia</taxon>
    </lineage>
</organism>
<dbReference type="PANTHER" id="PTHR43875">
    <property type="entry name" value="MALTODEXTRIN IMPORT ATP-BINDING PROTEIN MSMX"/>
    <property type="match status" value="1"/>
</dbReference>
<sequence length="365" mass="41981">MSYIKMNNIVKKYQGAYREVLHNFDLSIAKGEFIVIVGPSGSGKSTLLEIICGFEAPTSGTIEIDGTVVNEVLPKNRNVSMVFQDYALFPHMTVCENIAFGMKIRKVDKSTIDKKVRWAAEILQLDKYLKVKPSKLSGGQRQRVALARAMVREPKLFLMDEPLSSLDSKLRYETCHEILNLHNKINATTIYVTHDQVEALSLADRIVVLNDGVIQQNDVPIEVYENPANLFVAKFIGRPQMNLFEVVVNKDNITLDEFLKFRRDLIKLPEYNNRYILGIRSEHIICLDKECKDSIEAIIEKTEYTGGETLLYLKANRISFTMKYTKNKRLKIGDTIHVTFDFKKASIFDYKTKVNIKERQYEENY</sequence>
<dbReference type="Gene3D" id="2.40.50.100">
    <property type="match status" value="1"/>
</dbReference>
<keyword evidence="3" id="KW-0547">Nucleotide-binding</keyword>
<evidence type="ECO:0000256" key="4">
    <source>
        <dbReference type="ARBA" id="ARBA00022840"/>
    </source>
</evidence>